<feature type="domain" description="Carboxylesterase type B" evidence="2">
    <location>
        <begin position="130"/>
        <end position="420"/>
    </location>
</feature>
<gene>
    <name evidence="3" type="ORF">APLA_LOCUS15140</name>
</gene>
<name>A0A8S1BDP1_ARCPL</name>
<dbReference type="InterPro" id="IPR029058">
    <property type="entry name" value="AB_hydrolase_fold"/>
</dbReference>
<dbReference type="SUPFAM" id="SSF53474">
    <property type="entry name" value="alpha/beta-Hydrolases"/>
    <property type="match status" value="1"/>
</dbReference>
<feature type="domain" description="Carboxylesterase type B" evidence="2">
    <location>
        <begin position="3"/>
        <end position="124"/>
    </location>
</feature>
<comment type="caution">
    <text evidence="3">The sequence shown here is derived from an EMBL/GenBank/DDBJ whole genome shotgun (WGS) entry which is preliminary data.</text>
</comment>
<accession>A0A8S1BDP1</accession>
<evidence type="ECO:0000259" key="2">
    <source>
        <dbReference type="Pfam" id="PF00135"/>
    </source>
</evidence>
<evidence type="ECO:0000256" key="1">
    <source>
        <dbReference type="ARBA" id="ARBA00023180"/>
    </source>
</evidence>
<evidence type="ECO:0000313" key="4">
    <source>
        <dbReference type="Proteomes" id="UP000494256"/>
    </source>
</evidence>
<dbReference type="Pfam" id="PF00135">
    <property type="entry name" value="COesterase"/>
    <property type="match status" value="2"/>
</dbReference>
<dbReference type="OrthoDB" id="7491279at2759"/>
<keyword evidence="1" id="KW-0325">Glycoprotein</keyword>
<dbReference type="Proteomes" id="UP000494256">
    <property type="component" value="Unassembled WGS sequence"/>
</dbReference>
<proteinExistence type="predicted"/>
<dbReference type="InterPro" id="IPR019819">
    <property type="entry name" value="Carboxylesterase_B_CS"/>
</dbReference>
<evidence type="ECO:0000313" key="3">
    <source>
        <dbReference type="EMBL" id="CAB3255021.1"/>
    </source>
</evidence>
<protein>
    <recommendedName>
        <fullName evidence="2">Carboxylesterase type B domain-containing protein</fullName>
    </recommendedName>
</protein>
<dbReference type="InterPro" id="IPR002018">
    <property type="entry name" value="CarbesteraseB"/>
</dbReference>
<organism evidence="3 4">
    <name type="scientific">Arctia plantaginis</name>
    <name type="common">Wood tiger moth</name>
    <name type="synonym">Phalaena plantaginis</name>
    <dbReference type="NCBI Taxonomy" id="874455"/>
    <lineage>
        <taxon>Eukaryota</taxon>
        <taxon>Metazoa</taxon>
        <taxon>Ecdysozoa</taxon>
        <taxon>Arthropoda</taxon>
        <taxon>Hexapoda</taxon>
        <taxon>Insecta</taxon>
        <taxon>Pterygota</taxon>
        <taxon>Neoptera</taxon>
        <taxon>Endopterygota</taxon>
        <taxon>Lepidoptera</taxon>
        <taxon>Glossata</taxon>
        <taxon>Ditrysia</taxon>
        <taxon>Noctuoidea</taxon>
        <taxon>Erebidae</taxon>
        <taxon>Arctiinae</taxon>
        <taxon>Arctia</taxon>
    </lineage>
</organism>
<dbReference type="AlphaFoldDB" id="A0A8S1BDP1"/>
<dbReference type="PANTHER" id="PTHR11559">
    <property type="entry name" value="CARBOXYLESTERASE"/>
    <property type="match status" value="1"/>
</dbReference>
<dbReference type="EMBL" id="CADEBD010000422">
    <property type="protein sequence ID" value="CAB3255021.1"/>
    <property type="molecule type" value="Genomic_DNA"/>
</dbReference>
<dbReference type="InterPro" id="IPR050309">
    <property type="entry name" value="Type-B_Carboxylest/Lipase"/>
</dbReference>
<sequence length="432" mass="49598">MVKVKVQQGWLCGEQLDTVQGDGQYYSFKGIPYAEPPLGKLRFKAPQPPLPWNGVRQATKHGPKCPHMDIFTLKMVAGSEDCLYLNVYTPNLDPKSLLAVMVFIHGGGYKSDSGDVDHYGPDFLKRPYILGKQLGRETNNPDELLEFLQEVPVEKLIDTNPTVMSFEDRNNNGMKMFHFTPVIEKDFGEEHFITEDILKLLKKGKVNDVDVFFGHNSEEALDSLTFIEESLLKEYNRYPDLIVPRKLQIQCSADQILEISEKVKGHYFKDRPINLDYMREFITFCNHSYYVYDIHSFISKLPTSCNSRRYMYIFSCISNRNIYGNPGRKYGIRGAAHLDDLMYLFDGKEYNLKLEKNTKEYELVQLVCTVFTNFAKYGNPTPDSSLGVTWPEYDNTTKSYVDMGDALIPGTNSNAEVIKFWKSIYTSVGSEY</sequence>
<reference evidence="3 4" key="1">
    <citation type="submission" date="2020-04" db="EMBL/GenBank/DDBJ databases">
        <authorList>
            <person name="Wallbank WR R."/>
            <person name="Pardo Diaz C."/>
            <person name="Kozak K."/>
            <person name="Martin S."/>
            <person name="Jiggins C."/>
            <person name="Moest M."/>
            <person name="Warren A I."/>
            <person name="Byers J.R.P. K."/>
            <person name="Montejo-Kovacevich G."/>
            <person name="Yen C E."/>
        </authorList>
    </citation>
    <scope>NUCLEOTIDE SEQUENCE [LARGE SCALE GENOMIC DNA]</scope>
</reference>
<dbReference type="Gene3D" id="3.40.50.1820">
    <property type="entry name" value="alpha/beta hydrolase"/>
    <property type="match status" value="2"/>
</dbReference>
<dbReference type="PROSITE" id="PS00941">
    <property type="entry name" value="CARBOXYLESTERASE_B_2"/>
    <property type="match status" value="1"/>
</dbReference>